<dbReference type="PRINTS" id="PR00109">
    <property type="entry name" value="TYRKINASE"/>
</dbReference>
<evidence type="ECO:0000313" key="7">
    <source>
        <dbReference type="Proteomes" id="UP000247702"/>
    </source>
</evidence>
<keyword evidence="3" id="KW-0418">Kinase</keyword>
<comment type="caution">
    <text evidence="6">The sequence shown here is derived from an EMBL/GenBank/DDBJ whole genome shotgun (WGS) entry which is preliminary data.</text>
</comment>
<dbReference type="SUPFAM" id="SSF56112">
    <property type="entry name" value="Protein kinase-like (PK-like)"/>
    <property type="match status" value="1"/>
</dbReference>
<keyword evidence="7" id="KW-1185">Reference proteome</keyword>
<dbReference type="InterPro" id="IPR011009">
    <property type="entry name" value="Kinase-like_dom_sf"/>
</dbReference>
<dbReference type="STRING" id="94130.A0A2Z6QCR7"/>
<evidence type="ECO:0000259" key="5">
    <source>
        <dbReference type="PROSITE" id="PS50011"/>
    </source>
</evidence>
<dbReference type="PANTHER" id="PTHR44329:SF288">
    <property type="entry name" value="MITOGEN-ACTIVATED PROTEIN KINASE KINASE KINASE 20"/>
    <property type="match status" value="1"/>
</dbReference>
<accession>A0A2Z6QCR7</accession>
<dbReference type="EMBL" id="BEXD01000503">
    <property type="protein sequence ID" value="GBB88000.1"/>
    <property type="molecule type" value="Genomic_DNA"/>
</dbReference>
<feature type="domain" description="Protein kinase" evidence="5">
    <location>
        <begin position="604"/>
        <end position="874"/>
    </location>
</feature>
<protein>
    <recommendedName>
        <fullName evidence="5">Protein kinase domain-containing protein</fullName>
    </recommendedName>
</protein>
<dbReference type="PROSITE" id="PS50011">
    <property type="entry name" value="PROTEIN_KINASE_DOM"/>
    <property type="match status" value="1"/>
</dbReference>
<dbReference type="Proteomes" id="UP000247702">
    <property type="component" value="Unassembled WGS sequence"/>
</dbReference>
<keyword evidence="1" id="KW-0808">Transferase</keyword>
<dbReference type="Gene3D" id="1.10.510.10">
    <property type="entry name" value="Transferase(Phosphotransferase) domain 1"/>
    <property type="match status" value="1"/>
</dbReference>
<evidence type="ECO:0000256" key="2">
    <source>
        <dbReference type="ARBA" id="ARBA00022741"/>
    </source>
</evidence>
<evidence type="ECO:0000313" key="6">
    <source>
        <dbReference type="EMBL" id="GBB88000.1"/>
    </source>
</evidence>
<gene>
    <name evidence="6" type="ORF">RclHR1_14500002</name>
</gene>
<dbReference type="InterPro" id="IPR051681">
    <property type="entry name" value="Ser/Thr_Kinases-Pseudokinases"/>
</dbReference>
<organism evidence="6 7">
    <name type="scientific">Rhizophagus clarus</name>
    <dbReference type="NCBI Taxonomy" id="94130"/>
    <lineage>
        <taxon>Eukaryota</taxon>
        <taxon>Fungi</taxon>
        <taxon>Fungi incertae sedis</taxon>
        <taxon>Mucoromycota</taxon>
        <taxon>Glomeromycotina</taxon>
        <taxon>Glomeromycetes</taxon>
        <taxon>Glomerales</taxon>
        <taxon>Glomeraceae</taxon>
        <taxon>Rhizophagus</taxon>
    </lineage>
</organism>
<proteinExistence type="predicted"/>
<keyword evidence="2" id="KW-0547">Nucleotide-binding</keyword>
<dbReference type="AlphaFoldDB" id="A0A2Z6QCR7"/>
<sequence length="879" mass="104558">MYHIKKLIKTSNSDVESNDICENCKRVCYGIRFQRNFKNWSSGNNYIDTFIKVTQLSVHYRCEISNALEWIPYDRFYDIKYISEDDFGKEYRANWIDGYIYKWNRYFKNWKRDGKNMFVILKSLNDPNFVKLNFMNEIEKDHESYGITQDPETKKYMIVLDYKCICNIACHAAIHFQQNFKNWSSGNKDIDKFIQDTQLSAHNNITNALEWIPYDRFDDIRYVEQNNLFVANWIDGCIDKWDNEYHNWKRYNQNMFVTLKNLNNSKIIISEIMNEFNRLYGVTQNPETKNYMLVLNDRCKKCNHVCNAIRFQHNFKSWTSGNENIDKLIQDSQLSAHNDKAKSLEWMSYEPYDRFCDIKYITEDNIHKTNWIDGCIDKWNNSENKNWKRYNQNSLVALKKLNNLNYITREIVNETNGDHHRITWDSKTKNYMMVSDDRCKKHNCDTQLSSHNETRPLEWIPYNGFCDIKYIAVNKIYSANWIDGCIDKWDNENQNWKRNQSMFVTLKILINPNNITREFINKVKINHEFYGITQNLESKNYMMVLNEKCNKCNCVCNAKHFQYNFGNWTSGNNNIDRLIQDTQLSAHSIYEIRNALEWIPYDRFCNIKFIAKGGFGRVYKANWIDGRIWDWNNETQNWERYGKNMFVALKSLNNSKDVTFEFMNEITSHHKVKNDVIIGFYGITQDPETKNYVMVLEYAENGSLRDYLDTNCNKLNWERKIRDLCDVAKGLEFIHNNRLIHRDLHIGNILMGNDTVYITDMGLCKPADHSLSENNIYGVLPYIAPEILRGQNYTEASDIYSFGIIMYEVISGLPPYYDISHDKNLAIKICQGLRPRFRIKVPQLIIHLIKRCLDANPSNRPTATRISEIFNPWRLPKEL</sequence>
<dbReference type="InterPro" id="IPR001245">
    <property type="entry name" value="Ser-Thr/Tyr_kinase_cat_dom"/>
</dbReference>
<dbReference type="GO" id="GO:0005524">
    <property type="term" value="F:ATP binding"/>
    <property type="evidence" value="ECO:0007669"/>
    <property type="project" value="UniProtKB-KW"/>
</dbReference>
<evidence type="ECO:0000256" key="1">
    <source>
        <dbReference type="ARBA" id="ARBA00022679"/>
    </source>
</evidence>
<dbReference type="InterPro" id="IPR000719">
    <property type="entry name" value="Prot_kinase_dom"/>
</dbReference>
<evidence type="ECO:0000256" key="3">
    <source>
        <dbReference type="ARBA" id="ARBA00022777"/>
    </source>
</evidence>
<evidence type="ECO:0000256" key="4">
    <source>
        <dbReference type="ARBA" id="ARBA00022840"/>
    </source>
</evidence>
<dbReference type="GO" id="GO:0004674">
    <property type="term" value="F:protein serine/threonine kinase activity"/>
    <property type="evidence" value="ECO:0007669"/>
    <property type="project" value="TreeGrafter"/>
</dbReference>
<dbReference type="PANTHER" id="PTHR44329">
    <property type="entry name" value="SERINE/THREONINE-PROTEIN KINASE TNNI3K-RELATED"/>
    <property type="match status" value="1"/>
</dbReference>
<dbReference type="Gene3D" id="1.10.10.1010">
    <property type="entry name" value="Intein homing endonuclease, domain IV"/>
    <property type="match status" value="5"/>
</dbReference>
<keyword evidence="4" id="KW-0067">ATP-binding</keyword>
<dbReference type="Pfam" id="PF07714">
    <property type="entry name" value="PK_Tyr_Ser-Thr"/>
    <property type="match status" value="1"/>
</dbReference>
<reference evidence="6 7" key="1">
    <citation type="submission" date="2017-11" db="EMBL/GenBank/DDBJ databases">
        <title>The genome of Rhizophagus clarus HR1 reveals common genetic basis of auxotrophy among arbuscular mycorrhizal fungi.</title>
        <authorList>
            <person name="Kobayashi Y."/>
        </authorList>
    </citation>
    <scope>NUCLEOTIDE SEQUENCE [LARGE SCALE GENOMIC DNA]</scope>
    <source>
        <strain evidence="6 7">HR1</strain>
    </source>
</reference>
<name>A0A2Z6QCR7_9GLOM</name>